<dbReference type="EMBL" id="CM043016">
    <property type="protein sequence ID" value="KAI4467796.1"/>
    <property type="molecule type" value="Genomic_DNA"/>
</dbReference>
<dbReference type="Proteomes" id="UP001056778">
    <property type="component" value="Chromosome 2"/>
</dbReference>
<sequence length="167" mass="19973">MTVYQAVYLQVLIYGAENWILDERQTKRVQSSEMKYLRKTLGARRTDKKRNDDIRQMLTTKSLRTKVEEKKFKWRGHLIRMNETRQVKREWETFKGRFRKIMDLADNISSDSTAQDSLDVLERRLYTDGHRSRSKLNAWLVESGVPLEAANMVINHRKRKRVDIEDI</sequence>
<accession>A0ACB9TLP6</accession>
<comment type="caution">
    <text evidence="1">The sequence shown here is derived from an EMBL/GenBank/DDBJ whole genome shotgun (WGS) entry which is preliminary data.</text>
</comment>
<reference evidence="1" key="1">
    <citation type="submission" date="2022-04" db="EMBL/GenBank/DDBJ databases">
        <title>Chromosome-scale genome assembly of Holotrichia oblita Faldermann.</title>
        <authorList>
            <person name="Rongchong L."/>
        </authorList>
    </citation>
    <scope>NUCLEOTIDE SEQUENCE</scope>
    <source>
        <strain evidence="1">81SQS9</strain>
    </source>
</reference>
<organism evidence="1 2">
    <name type="scientific">Holotrichia oblita</name>
    <name type="common">Chafer beetle</name>
    <dbReference type="NCBI Taxonomy" id="644536"/>
    <lineage>
        <taxon>Eukaryota</taxon>
        <taxon>Metazoa</taxon>
        <taxon>Ecdysozoa</taxon>
        <taxon>Arthropoda</taxon>
        <taxon>Hexapoda</taxon>
        <taxon>Insecta</taxon>
        <taxon>Pterygota</taxon>
        <taxon>Neoptera</taxon>
        <taxon>Endopterygota</taxon>
        <taxon>Coleoptera</taxon>
        <taxon>Polyphaga</taxon>
        <taxon>Scarabaeiformia</taxon>
        <taxon>Scarabaeidae</taxon>
        <taxon>Melolonthinae</taxon>
        <taxon>Holotrichia</taxon>
    </lineage>
</organism>
<evidence type="ECO:0000313" key="2">
    <source>
        <dbReference type="Proteomes" id="UP001056778"/>
    </source>
</evidence>
<gene>
    <name evidence="1" type="ORF">MML48_2g00005660</name>
</gene>
<keyword evidence="2" id="KW-1185">Reference proteome</keyword>
<proteinExistence type="predicted"/>
<name>A0ACB9TLP6_HOLOL</name>
<protein>
    <submittedName>
        <fullName evidence="1">Uncharacterized protein</fullName>
    </submittedName>
</protein>
<evidence type="ECO:0000313" key="1">
    <source>
        <dbReference type="EMBL" id="KAI4467796.1"/>
    </source>
</evidence>